<dbReference type="EMBL" id="AAUX01000001">
    <property type="protein sequence ID" value="EAV46662.1"/>
    <property type="molecule type" value="Genomic_DNA"/>
</dbReference>
<dbReference type="PANTHER" id="PTHR34472:SF1">
    <property type="entry name" value="SULFUR CARRIER PROTEIN THIS"/>
    <property type="match status" value="1"/>
</dbReference>
<dbReference type="Pfam" id="PF02597">
    <property type="entry name" value="ThiS"/>
    <property type="match status" value="1"/>
</dbReference>
<organism evidence="1 2">
    <name type="scientific">Methylophilales bacterium HTCC2181</name>
    <dbReference type="NCBI Taxonomy" id="383631"/>
    <lineage>
        <taxon>Bacteria</taxon>
        <taxon>Pseudomonadati</taxon>
        <taxon>Pseudomonadota</taxon>
        <taxon>Betaproteobacteria</taxon>
        <taxon>Nitrosomonadales</taxon>
        <taxon>OM43 clade</taxon>
    </lineage>
</organism>
<dbReference type="InterPro" id="IPR003749">
    <property type="entry name" value="ThiS/MoaD-like"/>
</dbReference>
<reference evidence="1 2" key="1">
    <citation type="submission" date="2006-11" db="EMBL/GenBank/DDBJ databases">
        <authorList>
            <person name="Giovannoni S."/>
            <person name="Vergin K."/>
            <person name="Ferriera S."/>
            <person name="Johnson J."/>
            <person name="Kravitz S."/>
            <person name="Beeson K."/>
            <person name="Sutton G."/>
            <person name="Rogers Y.-H."/>
            <person name="Friedman R."/>
            <person name="Frazier M."/>
            <person name="Venter J.C."/>
        </authorList>
    </citation>
    <scope>NUCLEOTIDE SEQUENCE [LARGE SCALE GENOMIC DNA]</scope>
    <source>
        <strain evidence="1 2">HTCC2181</strain>
    </source>
</reference>
<dbReference type="SUPFAM" id="SSF54285">
    <property type="entry name" value="MoaD/ThiS"/>
    <property type="match status" value="1"/>
</dbReference>
<dbReference type="Proteomes" id="UP000054262">
    <property type="component" value="Unassembled WGS sequence"/>
</dbReference>
<evidence type="ECO:0008006" key="3">
    <source>
        <dbReference type="Google" id="ProtNLM"/>
    </source>
</evidence>
<dbReference type="OrthoDB" id="9800283at2"/>
<sequence>MKISINGKIKNFDTDILTFESLIKELNLAGKRFAIERNGEIIPKSCFADYQLSNGDKLEIIGAVGGG</sequence>
<dbReference type="InterPro" id="IPR016155">
    <property type="entry name" value="Mopterin_synth/thiamin_S_b"/>
</dbReference>
<evidence type="ECO:0000313" key="2">
    <source>
        <dbReference type="Proteomes" id="UP000054262"/>
    </source>
</evidence>
<proteinExistence type="predicted"/>
<name>A0P552_9PROT</name>
<dbReference type="PANTHER" id="PTHR34472">
    <property type="entry name" value="SULFUR CARRIER PROTEIN THIS"/>
    <property type="match status" value="1"/>
</dbReference>
<protein>
    <recommendedName>
        <fullName evidence="3">Thiamine biosynthesis protein ThiS</fullName>
    </recommendedName>
</protein>
<dbReference type="AlphaFoldDB" id="A0P552"/>
<dbReference type="InterPro" id="IPR010035">
    <property type="entry name" value="Thi_S"/>
</dbReference>
<dbReference type="Gene3D" id="3.10.20.30">
    <property type="match status" value="1"/>
</dbReference>
<accession>A0P552</accession>
<gene>
    <name evidence="1" type="ORF">MB2181_01275</name>
</gene>
<dbReference type="NCBIfam" id="TIGR01683">
    <property type="entry name" value="thiS"/>
    <property type="match status" value="1"/>
</dbReference>
<comment type="caution">
    <text evidence="1">The sequence shown here is derived from an EMBL/GenBank/DDBJ whole genome shotgun (WGS) entry which is preliminary data.</text>
</comment>
<evidence type="ECO:0000313" key="1">
    <source>
        <dbReference type="EMBL" id="EAV46662.1"/>
    </source>
</evidence>
<keyword evidence="2" id="KW-1185">Reference proteome</keyword>
<dbReference type="InterPro" id="IPR012675">
    <property type="entry name" value="Beta-grasp_dom_sf"/>
</dbReference>
<dbReference type="CDD" id="cd00565">
    <property type="entry name" value="Ubl_ThiS"/>
    <property type="match status" value="1"/>
</dbReference>